<organism evidence="2 3">
    <name type="scientific">Thermosediminibacter litoriperuensis</name>
    <dbReference type="NCBI Taxonomy" id="291989"/>
    <lineage>
        <taxon>Bacteria</taxon>
        <taxon>Bacillati</taxon>
        <taxon>Bacillota</taxon>
        <taxon>Clostridia</taxon>
        <taxon>Thermosediminibacterales</taxon>
        <taxon>Thermosediminibacteraceae</taxon>
        <taxon>Thermosediminibacter</taxon>
    </lineage>
</organism>
<dbReference type="AlphaFoldDB" id="A0A5S5AVQ1"/>
<dbReference type="Proteomes" id="UP000322294">
    <property type="component" value="Unassembled WGS sequence"/>
</dbReference>
<dbReference type="InterPro" id="IPR058193">
    <property type="entry name" value="VanY/YodJ_core_dom"/>
</dbReference>
<dbReference type="InterPro" id="IPR009045">
    <property type="entry name" value="Zn_M74/Hedgehog-like"/>
</dbReference>
<comment type="caution">
    <text evidence="2">The sequence shown here is derived from an EMBL/GenBank/DDBJ whole genome shotgun (WGS) entry which is preliminary data.</text>
</comment>
<dbReference type="GO" id="GO:0004180">
    <property type="term" value="F:carboxypeptidase activity"/>
    <property type="evidence" value="ECO:0007669"/>
    <property type="project" value="UniProtKB-KW"/>
</dbReference>
<keyword evidence="3" id="KW-1185">Reference proteome</keyword>
<sequence length="339" mass="37913">MKKIIPSFITVLFLLFIFSAEFSVSSLDMQAVGLVVEPEPVVDVAVPIQADYANGKITIGGKGGSAEALVKPHKFEFKDIGKGNLILVNQSYPVEKHFFHPAMSDLEGRVPCSKSSLILAEEAANQLAKMFEDAKSEGVNDLTVVSAYRSYSYQTALFNNKVNTYIKKGKTKSEAKKLAGKVVAAPGTSEHQTGLAVDIFSKELLQRTGGLEEVFDQSDEGKWLIKNSHKYGFILRYPQDKQDLTRIIYEPWHYRYVGKPHAEIMVEKNMCLEEYIEYLKENQRIEYTSSNGETFLIYYLDNASDLNDIEVYAYVGQAVNASSDNTGGLILTVRMDKII</sequence>
<dbReference type="EMBL" id="VNHO01000009">
    <property type="protein sequence ID" value="TYP56178.1"/>
    <property type="molecule type" value="Genomic_DNA"/>
</dbReference>
<evidence type="ECO:0000259" key="1">
    <source>
        <dbReference type="Pfam" id="PF02557"/>
    </source>
</evidence>
<dbReference type="PANTHER" id="PTHR34385">
    <property type="entry name" value="D-ALANYL-D-ALANINE CARBOXYPEPTIDASE"/>
    <property type="match status" value="1"/>
</dbReference>
<proteinExistence type="predicted"/>
<dbReference type="InterPro" id="IPR003709">
    <property type="entry name" value="VanY-like_core_dom"/>
</dbReference>
<gene>
    <name evidence="2" type="ORF">LZ11_01102</name>
</gene>
<dbReference type="GO" id="GO:0006508">
    <property type="term" value="P:proteolysis"/>
    <property type="evidence" value="ECO:0007669"/>
    <property type="project" value="InterPro"/>
</dbReference>
<keyword evidence="2" id="KW-0378">Hydrolase</keyword>
<dbReference type="RefSeq" id="WP_170240300.1">
    <property type="nucleotide sequence ID" value="NZ_VNHO01000009.1"/>
</dbReference>
<keyword evidence="2" id="KW-0121">Carboxypeptidase</keyword>
<dbReference type="InterPro" id="IPR052179">
    <property type="entry name" value="DD-CPase-like"/>
</dbReference>
<protein>
    <submittedName>
        <fullName evidence="2">D-alanyl-D-alanine carboxypeptidase</fullName>
    </submittedName>
</protein>
<evidence type="ECO:0000313" key="2">
    <source>
        <dbReference type="EMBL" id="TYP56178.1"/>
    </source>
</evidence>
<dbReference type="SUPFAM" id="SSF55166">
    <property type="entry name" value="Hedgehog/DD-peptidase"/>
    <property type="match status" value="1"/>
</dbReference>
<keyword evidence="2" id="KW-0645">Protease</keyword>
<dbReference type="Pfam" id="PF02557">
    <property type="entry name" value="VanY"/>
    <property type="match status" value="1"/>
</dbReference>
<name>A0A5S5AVQ1_9FIRM</name>
<accession>A0A5S5AVQ1</accession>
<reference evidence="2 3" key="1">
    <citation type="submission" date="2019-07" db="EMBL/GenBank/DDBJ databases">
        <title>Genomic Encyclopedia of Type Strains, Phase I: the one thousand microbial genomes (KMG-I) project.</title>
        <authorList>
            <person name="Kyrpides N."/>
        </authorList>
    </citation>
    <scope>NUCLEOTIDE SEQUENCE [LARGE SCALE GENOMIC DNA]</scope>
    <source>
        <strain evidence="2 3">DSM 16647</strain>
    </source>
</reference>
<dbReference type="Gene3D" id="3.30.1380.10">
    <property type="match status" value="1"/>
</dbReference>
<feature type="domain" description="D-alanyl-D-alanine carboxypeptidase-like core" evidence="1">
    <location>
        <begin position="119"/>
        <end position="259"/>
    </location>
</feature>
<evidence type="ECO:0000313" key="3">
    <source>
        <dbReference type="Proteomes" id="UP000322294"/>
    </source>
</evidence>
<dbReference type="Gene3D" id="3.30.200.180">
    <property type="match status" value="1"/>
</dbReference>
<dbReference type="CDD" id="cd14852">
    <property type="entry name" value="LD-carboxypeptidase"/>
    <property type="match status" value="1"/>
</dbReference>
<dbReference type="PANTHER" id="PTHR34385:SF1">
    <property type="entry name" value="PEPTIDOGLYCAN L-ALANYL-D-GLUTAMATE ENDOPEPTIDASE CWLK"/>
    <property type="match status" value="1"/>
</dbReference>